<feature type="compositionally biased region" description="Low complexity" evidence="1">
    <location>
        <begin position="1940"/>
        <end position="1956"/>
    </location>
</feature>
<feature type="compositionally biased region" description="Basic and acidic residues" evidence="1">
    <location>
        <begin position="172"/>
        <end position="184"/>
    </location>
</feature>
<comment type="caution">
    <text evidence="3">The sequence shown here is derived from an EMBL/GenBank/DDBJ whole genome shotgun (WGS) entry which is preliminary data.</text>
</comment>
<feature type="region of interest" description="Disordered" evidence="1">
    <location>
        <begin position="2161"/>
        <end position="2193"/>
    </location>
</feature>
<feature type="compositionally biased region" description="Basic and acidic residues" evidence="1">
    <location>
        <begin position="779"/>
        <end position="796"/>
    </location>
</feature>
<accession>A0A9Q1H0K5</accession>
<feature type="compositionally biased region" description="Acidic residues" evidence="1">
    <location>
        <begin position="1114"/>
        <end position="1129"/>
    </location>
</feature>
<keyword evidence="4" id="KW-1185">Reference proteome</keyword>
<feature type="compositionally biased region" description="Basic and acidic residues" evidence="1">
    <location>
        <begin position="2041"/>
        <end position="2054"/>
    </location>
</feature>
<feature type="compositionally biased region" description="Acidic residues" evidence="1">
    <location>
        <begin position="711"/>
        <end position="725"/>
    </location>
</feature>
<evidence type="ECO:0000313" key="4">
    <source>
        <dbReference type="Proteomes" id="UP001152320"/>
    </source>
</evidence>
<feature type="compositionally biased region" description="Acidic residues" evidence="1">
    <location>
        <begin position="1089"/>
        <end position="1098"/>
    </location>
</feature>
<sequence>MNLLVQLYMAFQAVILGVIELMKSVGDLTFGYIFGNQLNNKAIEASTDEQYEAGSKGDAQVDGTDIDNPGEDYIKTSKEPKEPEPEGSAGDFKNEDEDEDTSSGDDTVVNATDSEEESFEDSRNDNTEEFDVKKEKQGQAGVDEQQEYDASGDEATYVDSIEEIEPGQEHPVQSRDEPTQRSEVDVLQRSFASIDEGESHIDEKADISQEHVEAYVQSLIASAHEIVADELEIENVSQSYQYPSCPVEDDVINDTSADNPPDEPKTVFGDFDTDTMGEGASKLEPQNLSEHPLIPADISDLTAGEAKGPTGDKIIIIDYKKRRQEQEATNNPSSLDADEETDDIDVRQNDSLASDPCEALKYESRDSVDDEDTSFAQMQEQPVSLEKSPESDRREETEIVFDGSLASHPNDLPIDEDQGPTSFTVGDIFADNELETQNIERTTLYHPHSAEGLASSAANTNIQSGSYEGEGDEFTTVVSESDRTAHLKDEASSYVGMDNEPIVQEGNAFNDSNDMSEDKDIQTGESQKELEVLVGEIPLTNTYADVAEDDSFAKSEDGAQEEEEMEGSPADSISDDGDYRLTAESFEKEGEFDKVEEVMDLPIAASCEQVSFAENLDGNRKIENDGAEFETDKIVEVLDMKSDDDTTEDDTILVLETGDGNNLAEPVRDDSDVISANDALGKESESENENEKGDSPMFTSGDETLTANLESENDSDDISEDVDNQSEEHRNDLEVLGGEIPLTNPDVDVAGDYALANLDTVQEGEEMEGSPAEATTDGDEYRSTDESVRKEGKFDGVEMEIDLPTSAACEQASFPGNLAIGGEIENDETNIQNENLVDVVDMKSEDNSTEEGAILMLDSGNDNSMTEPIPDESEQRSANDPLGEEDESVKEDTREDLPMFTLGDETSTGNVKSISHDASEDEIIDNSNDLDSVGHQEGVEEREATPISVKEDESTKKDDSMFPVDFSEDGTANNEMSLSEAIEVNNLYLSKPTNYPEEKFEEFPVTNISEELETNEDKHDKEACDAAYGSVERSDDDSIASGHIASDVEDAIESEKLAKDLEEKRIEEMLRTSPEQQQSLEEFISNEDNATENDDEWESTGSASTSTTPSIDYKEDEEDQDVLEVDDNTLESKPYGENDIDDNLVEEAVTFQENVSFESSGFKNLLNQLNGGSYENSEGISPRRTYTDEEVRKAIQILTSRPPYDKKDVDYENFYKGMSRAETLRVFALVLAPNQQESKERVFGIFANPEDVSHDNRYIGDEEKIAPTVTDNSLDLSDIIAGLEQPILVDTSEDVETCPDSQPDESRILDLQKHESEDDETESSSSASSGMYVVDDYPGIVDDERSQLVMVDEHVSIPVSRFDDEYQESDVSLYGGKFFCVTRRFAKSFDGTDLTDKVGSESAPIQAFSDIPPNVGRPLPTHKTPLDWIDPEESKDIKTLLQKDSHQPSEGEVPFDTETRILHLSDDKAEYDMYLYHQPTEHDAGNVDQEDGVQYNAYHDHDSRENLELRPSEFEDAIIPTTHDTKPWFRPQDMGDGEWEKVDSPKKLHDIKEFDFNPLEVKHLTFEESVLPIDHDLTGVCEYDIVPEVLEPIESSDIKFDFDEAPETHDITDPAILLTTSNTLQNNNGLGKQERLDDITDSFKASEVGQESDFEEFIPPGQGDVANYNVYLDHDSREDTEGGQEPKVEDAIVPTTHDAKSVFKPQDMGDGDWEKVDNSGEINSGKKVDFFPPEVKHRSFEENILPIDHDSGTVHENDIVPEFLEPIENVQVNFDFDEPLETHVITESPVLVTTIKLKSQKNNDVADKSQLLDDITDIIDNDVFEENEETESIESNPPHFCDEYEPLPENMDASKYQKDERPSSITDLLRDVGITDDGDVLGGSAFVVVGTPSEHVTRDNMKVSEIEVDETLPLQSDILTAEQEKTTKVDCDDTLDGNHHGSSSSSSSSSSASDANDSSEKEEFPYESLDNEIDGYDNKNDAEYVPSLALSLQQLSSSSSSYEDDDHLDVGLNHSDRTDSGRRSSSSSSCSSNNTAQEPDVPERVDTDQAPEKHGLLADNHDITADEAAEYFSFNSSIDGPTDVTVIRIDKENDDLDHISDDFQVQALLSGDPIVEEEDHGINEGSDETDVYSNDRHNPIAEITDVAMDVYLETVPSVDETLRSTDTPHDCKPEEDNSFQIPTKTPDNEQDSWPVVEETVPPVSFNMYLDTAPLDESPVEIDTYLEHVPKLESGREADVGVISTSDSDDITPPRGRVESSSPASAFSDSDVGEDPASSQSSIIFAVYGKVSETEKPDEKPMVVAIHQNQKSFSSHDLQEDDERSYEFQGSVEVFREEELGEIHKRSVTSFVEISRSSRQPIDPMNIVPDLDITHDDHVK</sequence>
<evidence type="ECO:0000256" key="1">
    <source>
        <dbReference type="SAM" id="MobiDB-lite"/>
    </source>
</evidence>
<feature type="compositionally biased region" description="Basic and acidic residues" evidence="1">
    <location>
        <begin position="516"/>
        <end position="525"/>
    </location>
</feature>
<feature type="compositionally biased region" description="Basic and acidic residues" evidence="1">
    <location>
        <begin position="1922"/>
        <end position="1939"/>
    </location>
</feature>
<feature type="region of interest" description="Disordered" evidence="1">
    <location>
        <begin position="1313"/>
        <end position="1333"/>
    </location>
</feature>
<feature type="compositionally biased region" description="Low complexity" evidence="1">
    <location>
        <begin position="2023"/>
        <end position="2032"/>
    </location>
</feature>
<dbReference type="OrthoDB" id="10688442at2759"/>
<feature type="region of interest" description="Disordered" evidence="1">
    <location>
        <begin position="1011"/>
        <end position="1051"/>
    </location>
</feature>
<feature type="region of interest" description="Disordered" evidence="1">
    <location>
        <begin position="544"/>
        <end position="578"/>
    </location>
</feature>
<keyword evidence="2" id="KW-0732">Signal</keyword>
<feature type="region of interest" description="Disordered" evidence="1">
    <location>
        <begin position="244"/>
        <end position="292"/>
    </location>
</feature>
<feature type="compositionally biased region" description="Basic and acidic residues" evidence="1">
    <location>
        <begin position="72"/>
        <end position="84"/>
    </location>
</feature>
<feature type="compositionally biased region" description="Basic and acidic residues" evidence="1">
    <location>
        <begin position="2161"/>
        <end position="2175"/>
    </location>
</feature>
<feature type="compositionally biased region" description="Polar residues" evidence="1">
    <location>
        <begin position="697"/>
        <end position="707"/>
    </location>
</feature>
<feature type="compositionally biased region" description="Basic and acidic residues" evidence="1">
    <location>
        <begin position="932"/>
        <end position="960"/>
    </location>
</feature>
<feature type="compositionally biased region" description="Basic and acidic residues" evidence="1">
    <location>
        <begin position="680"/>
        <end position="694"/>
    </location>
</feature>
<feature type="region of interest" description="Disordered" evidence="1">
    <location>
        <begin position="760"/>
        <end position="796"/>
    </location>
</feature>
<reference evidence="3" key="1">
    <citation type="submission" date="2021-10" db="EMBL/GenBank/DDBJ databases">
        <title>Tropical sea cucumber genome reveals ecological adaptation and Cuvierian tubules defense mechanism.</title>
        <authorList>
            <person name="Chen T."/>
        </authorList>
    </citation>
    <scope>NUCLEOTIDE SEQUENCE</scope>
    <source>
        <strain evidence="3">Nanhai2018</strain>
        <tissue evidence="3">Muscle</tissue>
    </source>
</reference>
<protein>
    <submittedName>
        <fullName evidence="3">Uncharacterized protein</fullName>
    </submittedName>
</protein>
<feature type="region of interest" description="Disordered" evidence="1">
    <location>
        <begin position="2236"/>
        <end position="2278"/>
    </location>
</feature>
<dbReference type="Proteomes" id="UP001152320">
    <property type="component" value="Chromosome 15"/>
</dbReference>
<evidence type="ECO:0000256" key="2">
    <source>
        <dbReference type="SAM" id="SignalP"/>
    </source>
</evidence>
<feature type="region of interest" description="Disordered" evidence="1">
    <location>
        <begin position="1920"/>
        <end position="1980"/>
    </location>
</feature>
<feature type="compositionally biased region" description="Low complexity" evidence="1">
    <location>
        <begin position="1099"/>
        <end position="1110"/>
    </location>
</feature>
<feature type="compositionally biased region" description="Basic and acidic residues" evidence="1">
    <location>
        <begin position="358"/>
        <end position="367"/>
    </location>
</feature>
<evidence type="ECO:0000313" key="3">
    <source>
        <dbReference type="EMBL" id="KAJ8027796.1"/>
    </source>
</evidence>
<feature type="region of interest" description="Disordered" evidence="1">
    <location>
        <begin position="844"/>
        <end position="973"/>
    </location>
</feature>
<feature type="region of interest" description="Disordered" evidence="1">
    <location>
        <begin position="489"/>
        <end position="525"/>
    </location>
</feature>
<feature type="compositionally biased region" description="Low complexity" evidence="1">
    <location>
        <begin position="2259"/>
        <end position="2269"/>
    </location>
</feature>
<feature type="chain" id="PRO_5040400106" evidence="2">
    <location>
        <begin position="18"/>
        <end position="2379"/>
    </location>
</feature>
<feature type="region of interest" description="Disordered" evidence="1">
    <location>
        <begin position="654"/>
        <end position="747"/>
    </location>
</feature>
<feature type="signal peptide" evidence="2">
    <location>
        <begin position="1"/>
        <end position="17"/>
    </location>
</feature>
<feature type="region of interest" description="Disordered" evidence="1">
    <location>
        <begin position="49"/>
        <end position="184"/>
    </location>
</feature>
<feature type="region of interest" description="Disordered" evidence="1">
    <location>
        <begin position="1999"/>
        <end position="2054"/>
    </location>
</feature>
<feature type="compositionally biased region" description="Basic and acidic residues" evidence="1">
    <location>
        <begin position="387"/>
        <end position="397"/>
    </location>
</feature>
<feature type="compositionally biased region" description="Basic and acidic residues" evidence="1">
    <location>
        <begin position="1015"/>
        <end position="1024"/>
    </location>
</feature>
<feature type="region of interest" description="Disordered" evidence="1">
    <location>
        <begin position="321"/>
        <end position="425"/>
    </location>
</feature>
<feature type="compositionally biased region" description="Acidic residues" evidence="1">
    <location>
        <begin position="94"/>
        <end position="103"/>
    </location>
</feature>
<feature type="compositionally biased region" description="Basic and acidic residues" evidence="1">
    <location>
        <begin position="120"/>
        <end position="137"/>
    </location>
</feature>
<feature type="region of interest" description="Disordered" evidence="1">
    <location>
        <begin position="2360"/>
        <end position="2379"/>
    </location>
</feature>
<feature type="compositionally biased region" description="Polar residues" evidence="1">
    <location>
        <begin position="904"/>
        <end position="913"/>
    </location>
</feature>
<feature type="region of interest" description="Disordered" evidence="1">
    <location>
        <begin position="1065"/>
        <end position="1140"/>
    </location>
</feature>
<name>A0A9Q1H0K5_HOLLE</name>
<proteinExistence type="predicted"/>
<gene>
    <name evidence="3" type="ORF">HOLleu_29848</name>
</gene>
<organism evidence="3 4">
    <name type="scientific">Holothuria leucospilota</name>
    <name type="common">Black long sea cucumber</name>
    <name type="synonym">Mertensiothuria leucospilota</name>
    <dbReference type="NCBI Taxonomy" id="206669"/>
    <lineage>
        <taxon>Eukaryota</taxon>
        <taxon>Metazoa</taxon>
        <taxon>Echinodermata</taxon>
        <taxon>Eleutherozoa</taxon>
        <taxon>Echinozoa</taxon>
        <taxon>Holothuroidea</taxon>
        <taxon>Aspidochirotacea</taxon>
        <taxon>Aspidochirotida</taxon>
        <taxon>Holothuriidae</taxon>
        <taxon>Holothuria</taxon>
    </lineage>
</organism>
<dbReference type="EMBL" id="JAIZAY010000015">
    <property type="protein sequence ID" value="KAJ8027796.1"/>
    <property type="molecule type" value="Genomic_DNA"/>
</dbReference>